<proteinExistence type="predicted"/>
<reference evidence="2" key="1">
    <citation type="submission" date="2016-06" db="EMBL/GenBank/DDBJ databases">
        <title>Parallel loss of symbiosis genes in relatives of nitrogen-fixing non-legume Parasponia.</title>
        <authorList>
            <person name="Van Velzen R."/>
            <person name="Holmer R."/>
            <person name="Bu F."/>
            <person name="Rutten L."/>
            <person name="Van Zeijl A."/>
            <person name="Liu W."/>
            <person name="Santuari L."/>
            <person name="Cao Q."/>
            <person name="Sharma T."/>
            <person name="Shen D."/>
            <person name="Roswanjaya Y."/>
            <person name="Wardhani T."/>
            <person name="Kalhor M.S."/>
            <person name="Jansen J."/>
            <person name="Van den Hoogen J."/>
            <person name="Gungor B."/>
            <person name="Hartog M."/>
            <person name="Hontelez J."/>
            <person name="Verver J."/>
            <person name="Yang W.-C."/>
            <person name="Schijlen E."/>
            <person name="Repin R."/>
            <person name="Schilthuizen M."/>
            <person name="Schranz E."/>
            <person name="Heidstra R."/>
            <person name="Miyata K."/>
            <person name="Fedorova E."/>
            <person name="Kohlen W."/>
            <person name="Bisseling T."/>
            <person name="Smit S."/>
            <person name="Geurts R."/>
        </authorList>
    </citation>
    <scope>NUCLEOTIDE SEQUENCE [LARGE SCALE GENOMIC DNA]</scope>
    <source>
        <strain evidence="2">cv. WU1-14</strain>
    </source>
</reference>
<evidence type="ECO:0000313" key="1">
    <source>
        <dbReference type="EMBL" id="PON39537.1"/>
    </source>
</evidence>
<gene>
    <name evidence="1" type="ORF">PanWU01x14_304280</name>
</gene>
<name>A0A2P5ASN0_PARAD</name>
<dbReference type="AlphaFoldDB" id="A0A2P5ASN0"/>
<organism evidence="1 2">
    <name type="scientific">Parasponia andersonii</name>
    <name type="common">Sponia andersonii</name>
    <dbReference type="NCBI Taxonomy" id="3476"/>
    <lineage>
        <taxon>Eukaryota</taxon>
        <taxon>Viridiplantae</taxon>
        <taxon>Streptophyta</taxon>
        <taxon>Embryophyta</taxon>
        <taxon>Tracheophyta</taxon>
        <taxon>Spermatophyta</taxon>
        <taxon>Magnoliopsida</taxon>
        <taxon>eudicotyledons</taxon>
        <taxon>Gunneridae</taxon>
        <taxon>Pentapetalae</taxon>
        <taxon>rosids</taxon>
        <taxon>fabids</taxon>
        <taxon>Rosales</taxon>
        <taxon>Cannabaceae</taxon>
        <taxon>Parasponia</taxon>
    </lineage>
</organism>
<accession>A0A2P5ASN0</accession>
<keyword evidence="2" id="KW-1185">Reference proteome</keyword>
<comment type="caution">
    <text evidence="1">The sequence shown here is derived from an EMBL/GenBank/DDBJ whole genome shotgun (WGS) entry which is preliminary data.</text>
</comment>
<protein>
    <submittedName>
        <fullName evidence="1">Uncharacterized protein</fullName>
    </submittedName>
</protein>
<dbReference type="OrthoDB" id="10328924at2759"/>
<dbReference type="Proteomes" id="UP000237105">
    <property type="component" value="Unassembled WGS sequence"/>
</dbReference>
<dbReference type="EMBL" id="JXTB01000463">
    <property type="protein sequence ID" value="PON39537.1"/>
    <property type="molecule type" value="Genomic_DNA"/>
</dbReference>
<evidence type="ECO:0000313" key="2">
    <source>
        <dbReference type="Proteomes" id="UP000237105"/>
    </source>
</evidence>
<sequence>MIPCKGVKGTQLHLTKSLHLIEVEKKNHKIFPQTNALSLYLNPSPTELLCGVLRETTNVSSNHWNSKDSKVQNGWNGISQIIPSGSIISSPVSSVLTRAHKS</sequence>